<dbReference type="EMBL" id="JBHLWN010000057">
    <property type="protein sequence ID" value="MFC0213601.1"/>
    <property type="molecule type" value="Genomic_DNA"/>
</dbReference>
<comment type="caution">
    <text evidence="2">The sequence shown here is derived from an EMBL/GenBank/DDBJ whole genome shotgun (WGS) entry which is preliminary data.</text>
</comment>
<evidence type="ECO:0000313" key="2">
    <source>
        <dbReference type="EMBL" id="MFC0213601.1"/>
    </source>
</evidence>
<dbReference type="PROSITE" id="PS50801">
    <property type="entry name" value="STAS"/>
    <property type="match status" value="1"/>
</dbReference>
<organism evidence="2 3">
    <name type="scientific">Paenibacillus chartarius</name>
    <dbReference type="NCBI Taxonomy" id="747481"/>
    <lineage>
        <taxon>Bacteria</taxon>
        <taxon>Bacillati</taxon>
        <taxon>Bacillota</taxon>
        <taxon>Bacilli</taxon>
        <taxon>Bacillales</taxon>
        <taxon>Paenibacillaceae</taxon>
        <taxon>Paenibacillus</taxon>
    </lineage>
</organism>
<dbReference type="Pfam" id="PF01740">
    <property type="entry name" value="STAS"/>
    <property type="match status" value="1"/>
</dbReference>
<protein>
    <submittedName>
        <fullName evidence="2">STAS domain-containing protein</fullName>
    </submittedName>
</protein>
<evidence type="ECO:0000313" key="3">
    <source>
        <dbReference type="Proteomes" id="UP001589776"/>
    </source>
</evidence>
<dbReference type="InterPro" id="IPR002645">
    <property type="entry name" value="STAS_dom"/>
</dbReference>
<gene>
    <name evidence="2" type="ORF">ACFFK0_14245</name>
</gene>
<dbReference type="SUPFAM" id="SSF52091">
    <property type="entry name" value="SpoIIaa-like"/>
    <property type="match status" value="1"/>
</dbReference>
<dbReference type="CDD" id="cd07043">
    <property type="entry name" value="STAS_anti-anti-sigma_factors"/>
    <property type="match status" value="1"/>
</dbReference>
<dbReference type="InterPro" id="IPR036513">
    <property type="entry name" value="STAS_dom_sf"/>
</dbReference>
<evidence type="ECO:0000259" key="1">
    <source>
        <dbReference type="PROSITE" id="PS50801"/>
    </source>
</evidence>
<dbReference type="PANTHER" id="PTHR33495">
    <property type="entry name" value="ANTI-SIGMA FACTOR ANTAGONIST TM_1081-RELATED-RELATED"/>
    <property type="match status" value="1"/>
</dbReference>
<keyword evidence="3" id="KW-1185">Reference proteome</keyword>
<dbReference type="PANTHER" id="PTHR33495:SF2">
    <property type="entry name" value="ANTI-SIGMA FACTOR ANTAGONIST TM_1081-RELATED"/>
    <property type="match status" value="1"/>
</dbReference>
<accession>A0ABV6DLU8</accession>
<dbReference type="Gene3D" id="3.30.750.24">
    <property type="entry name" value="STAS domain"/>
    <property type="match status" value="1"/>
</dbReference>
<feature type="domain" description="STAS" evidence="1">
    <location>
        <begin position="3"/>
        <end position="110"/>
    </location>
</feature>
<name>A0ABV6DLU8_9BACL</name>
<sequence length="110" mass="11772">MHLETHNEVHGEICTIKIIGLLDYSTIDSFKADIPNLINKIIVDFTSLDFIDSTGIGAVLSILYEASARGIGVEFAGLNEAVNELFSTVGVFQIMKGLGVGVGQRCSGKL</sequence>
<reference evidence="2 3" key="1">
    <citation type="submission" date="2024-09" db="EMBL/GenBank/DDBJ databases">
        <authorList>
            <person name="Sun Q."/>
            <person name="Mori K."/>
        </authorList>
    </citation>
    <scope>NUCLEOTIDE SEQUENCE [LARGE SCALE GENOMIC DNA]</scope>
    <source>
        <strain evidence="2 3">CCM 7759</strain>
    </source>
</reference>
<proteinExistence type="predicted"/>
<dbReference type="RefSeq" id="WP_377470913.1">
    <property type="nucleotide sequence ID" value="NZ_JBHLWN010000057.1"/>
</dbReference>
<dbReference type="Proteomes" id="UP001589776">
    <property type="component" value="Unassembled WGS sequence"/>
</dbReference>